<accession>A0A0F9EN42</accession>
<proteinExistence type="predicted"/>
<protein>
    <submittedName>
        <fullName evidence="1">Uncharacterized protein</fullName>
    </submittedName>
</protein>
<comment type="caution">
    <text evidence="1">The sequence shown here is derived from an EMBL/GenBank/DDBJ whole genome shotgun (WGS) entry which is preliminary data.</text>
</comment>
<organism evidence="1">
    <name type="scientific">marine sediment metagenome</name>
    <dbReference type="NCBI Taxonomy" id="412755"/>
    <lineage>
        <taxon>unclassified sequences</taxon>
        <taxon>metagenomes</taxon>
        <taxon>ecological metagenomes</taxon>
    </lineage>
</organism>
<evidence type="ECO:0000313" key="1">
    <source>
        <dbReference type="EMBL" id="KKL25258.1"/>
    </source>
</evidence>
<reference evidence="1" key="1">
    <citation type="journal article" date="2015" name="Nature">
        <title>Complex archaea that bridge the gap between prokaryotes and eukaryotes.</title>
        <authorList>
            <person name="Spang A."/>
            <person name="Saw J.H."/>
            <person name="Jorgensen S.L."/>
            <person name="Zaremba-Niedzwiedzka K."/>
            <person name="Martijn J."/>
            <person name="Lind A.E."/>
            <person name="van Eijk R."/>
            <person name="Schleper C."/>
            <person name="Guy L."/>
            <person name="Ettema T.J."/>
        </authorList>
    </citation>
    <scope>NUCLEOTIDE SEQUENCE</scope>
</reference>
<feature type="non-terminal residue" evidence="1">
    <location>
        <position position="290"/>
    </location>
</feature>
<gene>
    <name evidence="1" type="ORF">LCGC14_2407130</name>
</gene>
<dbReference type="EMBL" id="LAZR01036285">
    <property type="protein sequence ID" value="KKL25258.1"/>
    <property type="molecule type" value="Genomic_DNA"/>
</dbReference>
<sequence>MSIRNFTIYLRDNGLELIKILFGKKPLSYEIFFHWFKVYSKSKEEKQRNVNRMIRRLISEEVIEYNEADKKYQLSEEASKNVVELVNNGKIRFGNIYYHKRDLFSPQNLYHFTNLYDQDPFYIALLGLIAENLDQIQFWERIGNKHGQVISYVRAEEYYNKINQSNIEFKLVPSSSYNIYNVHEEIKKRYYISKFGEYFKFKNYFQKCSLRKCRVCGGNILNYIQIYIEKVKNEIRNSPTYNDFIQEVKNLPHLEIKNLKEFKNLENRVDDLIPLNKEAFVMTRNESIWS</sequence>
<name>A0A0F9EN42_9ZZZZ</name>
<dbReference type="AlphaFoldDB" id="A0A0F9EN42"/>